<dbReference type="Pfam" id="PF01535">
    <property type="entry name" value="PPR"/>
    <property type="match status" value="2"/>
</dbReference>
<dbReference type="FunFam" id="1.25.40.10:FF:000558">
    <property type="entry name" value="Pentatricopeptide repeat-containing protein At5g39710"/>
    <property type="match status" value="1"/>
</dbReference>
<feature type="repeat" description="PPR" evidence="3">
    <location>
        <begin position="520"/>
        <end position="554"/>
    </location>
</feature>
<feature type="repeat" description="PPR" evidence="3">
    <location>
        <begin position="240"/>
        <end position="274"/>
    </location>
</feature>
<evidence type="ECO:0000256" key="3">
    <source>
        <dbReference type="PROSITE-ProRule" id="PRU00708"/>
    </source>
</evidence>
<evidence type="ECO:0000313" key="5">
    <source>
        <dbReference type="Proteomes" id="UP001153076"/>
    </source>
</evidence>
<comment type="similarity">
    <text evidence="1">Belongs to the PPR family. P subfamily.</text>
</comment>
<feature type="repeat" description="PPR" evidence="3">
    <location>
        <begin position="415"/>
        <end position="449"/>
    </location>
</feature>
<feature type="repeat" description="PPR" evidence="3">
    <location>
        <begin position="95"/>
        <end position="129"/>
    </location>
</feature>
<gene>
    <name evidence="4" type="ORF">Cgig2_012445</name>
</gene>
<dbReference type="Gene3D" id="1.25.40.10">
    <property type="entry name" value="Tetratricopeptide repeat domain"/>
    <property type="match status" value="8"/>
</dbReference>
<feature type="repeat" description="PPR" evidence="3">
    <location>
        <begin position="205"/>
        <end position="239"/>
    </location>
</feature>
<feature type="repeat" description="PPR" evidence="3">
    <location>
        <begin position="485"/>
        <end position="519"/>
    </location>
</feature>
<dbReference type="SUPFAM" id="SSF81901">
    <property type="entry name" value="HCP-like"/>
    <property type="match status" value="1"/>
</dbReference>
<organism evidence="4 5">
    <name type="scientific">Carnegiea gigantea</name>
    <dbReference type="NCBI Taxonomy" id="171969"/>
    <lineage>
        <taxon>Eukaryota</taxon>
        <taxon>Viridiplantae</taxon>
        <taxon>Streptophyta</taxon>
        <taxon>Embryophyta</taxon>
        <taxon>Tracheophyta</taxon>
        <taxon>Spermatophyta</taxon>
        <taxon>Magnoliopsida</taxon>
        <taxon>eudicotyledons</taxon>
        <taxon>Gunneridae</taxon>
        <taxon>Pentapetalae</taxon>
        <taxon>Caryophyllales</taxon>
        <taxon>Cactineae</taxon>
        <taxon>Cactaceae</taxon>
        <taxon>Cactoideae</taxon>
        <taxon>Echinocereeae</taxon>
        <taxon>Carnegiea</taxon>
    </lineage>
</organism>
<dbReference type="InterPro" id="IPR011990">
    <property type="entry name" value="TPR-like_helical_dom_sf"/>
</dbReference>
<dbReference type="Pfam" id="PF13812">
    <property type="entry name" value="PPR_3"/>
    <property type="match status" value="1"/>
</dbReference>
<feature type="repeat" description="PPR" evidence="3">
    <location>
        <begin position="345"/>
        <end position="379"/>
    </location>
</feature>
<feature type="repeat" description="PPR" evidence="3">
    <location>
        <begin position="555"/>
        <end position="589"/>
    </location>
</feature>
<proteinExistence type="inferred from homology"/>
<comment type="caution">
    <text evidence="4">The sequence shown here is derived from an EMBL/GenBank/DDBJ whole genome shotgun (WGS) entry which is preliminary data.</text>
</comment>
<dbReference type="NCBIfam" id="TIGR00756">
    <property type="entry name" value="PPR"/>
    <property type="match status" value="12"/>
</dbReference>
<reference evidence="4" key="1">
    <citation type="submission" date="2022-04" db="EMBL/GenBank/DDBJ databases">
        <title>Carnegiea gigantea Genome sequencing and assembly v2.</title>
        <authorList>
            <person name="Copetti D."/>
            <person name="Sanderson M.J."/>
            <person name="Burquez A."/>
            <person name="Wojciechowski M.F."/>
        </authorList>
    </citation>
    <scope>NUCLEOTIDE SEQUENCE</scope>
    <source>
        <strain evidence="4">SGP5-SGP5p</strain>
        <tissue evidence="4">Aerial part</tissue>
    </source>
</reference>
<accession>A0A9Q1QKF8</accession>
<evidence type="ECO:0008006" key="6">
    <source>
        <dbReference type="Google" id="ProtNLM"/>
    </source>
</evidence>
<name>A0A9Q1QKF8_9CARY</name>
<dbReference type="PROSITE" id="PS51375">
    <property type="entry name" value="PPR"/>
    <property type="match status" value="14"/>
</dbReference>
<keyword evidence="5" id="KW-1185">Reference proteome</keyword>
<protein>
    <recommendedName>
        <fullName evidence="6">Pentatricopeptide repeat-containing protein</fullName>
    </recommendedName>
</protein>
<dbReference type="PANTHER" id="PTHR47447">
    <property type="entry name" value="OS03G0856100 PROTEIN"/>
    <property type="match status" value="1"/>
</dbReference>
<evidence type="ECO:0000256" key="2">
    <source>
        <dbReference type="ARBA" id="ARBA00022737"/>
    </source>
</evidence>
<dbReference type="Pfam" id="PF13041">
    <property type="entry name" value="PPR_2"/>
    <property type="match status" value="6"/>
</dbReference>
<dbReference type="Proteomes" id="UP001153076">
    <property type="component" value="Unassembled WGS sequence"/>
</dbReference>
<feature type="repeat" description="PPR" evidence="3">
    <location>
        <begin position="450"/>
        <end position="484"/>
    </location>
</feature>
<dbReference type="PANTHER" id="PTHR47447:SF22">
    <property type="entry name" value="TETRATRICOPEPTIDE-LIKE HELICAL DOMAIN SUPERFAMILY"/>
    <property type="match status" value="1"/>
</dbReference>
<evidence type="ECO:0000256" key="1">
    <source>
        <dbReference type="ARBA" id="ARBA00007626"/>
    </source>
</evidence>
<dbReference type="OrthoDB" id="185373at2759"/>
<dbReference type="InterPro" id="IPR002885">
    <property type="entry name" value="PPR_rpt"/>
</dbReference>
<feature type="repeat" description="PPR" evidence="3">
    <location>
        <begin position="275"/>
        <end position="309"/>
    </location>
</feature>
<dbReference type="AlphaFoldDB" id="A0A9Q1QKF8"/>
<evidence type="ECO:0000313" key="4">
    <source>
        <dbReference type="EMBL" id="KAJ8445557.1"/>
    </source>
</evidence>
<sequence>MSRRLLSLIKPRQNPKPKSSKQPFYEPHIKKLANEACDLLRTHQNWDQTLETRLAEESVEASEIAHLVFDRIRDVELGLKFYDWFSHRKYCSPLDGYAFSSLLKLLASHRLFSEVENVFNCMKSHGLLPTIEAFDVLIRAYADAGLVKEARELYKFEKGTYHRMPHAIACNSLLNALVKNDQKEIAREVYGEMLRRAGNGECCLDNYSTGIMVRGLCELGTVEEGRKLIEERWGKGCVPNVVFYNTLIGGYCKRGDIASANKLLVEMKYDGFLPTAETYGVLINGLCKKGDFGEVDKLLHEMKLRGLSLNVQIYNNMINWRFKHGYSVEPWEMIRELKENGSKPDIMTFNTLISGLCNNGKIEETTAILKQAIKRGLKPDQFSYTPLIHFYCKQGNMDKASNLLIEMTEGGHKPDMVTYAALVHGLVVHGEIEAALNIRKKMMEKGVIPDAGIYNVLMSAFFRKGMLSDAKQLLCEMLDQNVHPDAFVYATVVDGFARNGNIDEAEKIFNLALEKGLDPGIVGYNAMIKGYCKLGRMNDAVLCFERMLTMQLCPDEFTYSTLIDGYVKQHDLNNALRLFKEMVSKKCKPNIVTYTSLIDGYCRQGNTCRAENLFREMQSHGLVPNVITYSILIGGFCKGSKLAKAASIFEEMLMNKCVPNDVTFNYLVNGFTNNASNMTSEREIGTEKHEYPVFLKLFKRMISDGLSSKKSVYNCIFTCLCQHRMLTTAFKLREKMISRYILDDSFTFVALLHGICLEGKSREWKDVISCNLSEQDIDIAVRYSKLLDMYLPDGIASDASFILHRLVDDFKIKDHEANRLKGSLEEMAVWSAADQNKGRGLVLSERCGGTVGSFAQQCCHLYLTESILFQAVESQELIVGTQLLSFKEQLCFDAKREFVIPVRQLCKAL</sequence>
<feature type="repeat" description="PPR" evidence="3">
    <location>
        <begin position="310"/>
        <end position="344"/>
    </location>
</feature>
<feature type="repeat" description="PPR" evidence="3">
    <location>
        <begin position="380"/>
        <end position="414"/>
    </location>
</feature>
<feature type="repeat" description="PPR" evidence="3">
    <location>
        <begin position="590"/>
        <end position="624"/>
    </location>
</feature>
<feature type="repeat" description="PPR" evidence="3">
    <location>
        <begin position="625"/>
        <end position="659"/>
    </location>
</feature>
<dbReference type="EMBL" id="JAKOGI010000076">
    <property type="protein sequence ID" value="KAJ8445557.1"/>
    <property type="molecule type" value="Genomic_DNA"/>
</dbReference>
<keyword evidence="2" id="KW-0677">Repeat</keyword>